<dbReference type="PANTHER" id="PTHR22749">
    <property type="entry name" value="RIBOFLAVIN KINASE/FMN ADENYLYLTRANSFERASE"/>
    <property type="match status" value="1"/>
</dbReference>
<evidence type="ECO:0000256" key="5">
    <source>
        <dbReference type="ARBA" id="ARBA00022679"/>
    </source>
</evidence>
<evidence type="ECO:0000256" key="4">
    <source>
        <dbReference type="ARBA" id="ARBA00022643"/>
    </source>
</evidence>
<evidence type="ECO:0000256" key="12">
    <source>
        <dbReference type="ARBA" id="ARBA00047880"/>
    </source>
</evidence>
<evidence type="ECO:0000256" key="11">
    <source>
        <dbReference type="ARBA" id="ARBA00023268"/>
    </source>
</evidence>
<evidence type="ECO:0000256" key="1">
    <source>
        <dbReference type="ARBA" id="ARBA00004726"/>
    </source>
</evidence>
<keyword evidence="4 14" id="KW-0288">FMN</keyword>
<name>A0ABT2WBJ2_9BACI</name>
<keyword evidence="7 14" id="KW-0547">Nucleotide-binding</keyword>
<dbReference type="PANTHER" id="PTHR22749:SF6">
    <property type="entry name" value="RIBOFLAVIN KINASE"/>
    <property type="match status" value="1"/>
</dbReference>
<proteinExistence type="inferred from homology"/>
<dbReference type="NCBIfam" id="TIGR00083">
    <property type="entry name" value="ribF"/>
    <property type="match status" value="1"/>
</dbReference>
<keyword evidence="8 14" id="KW-0418">Kinase</keyword>
<dbReference type="InterPro" id="IPR023468">
    <property type="entry name" value="Riboflavin_kinase"/>
</dbReference>
<organism evidence="16 17">
    <name type="scientific">Pallidibacillus thermolactis</name>
    <dbReference type="NCBI Taxonomy" id="251051"/>
    <lineage>
        <taxon>Bacteria</taxon>
        <taxon>Bacillati</taxon>
        <taxon>Bacillota</taxon>
        <taxon>Bacilli</taxon>
        <taxon>Bacillales</taxon>
        <taxon>Bacillaceae</taxon>
        <taxon>Pallidibacillus</taxon>
    </lineage>
</organism>
<evidence type="ECO:0000259" key="15">
    <source>
        <dbReference type="SMART" id="SM00904"/>
    </source>
</evidence>
<comment type="pathway">
    <text evidence="1 14">Cofactor biosynthesis; FAD biosynthesis; FAD from FMN: step 1/1.</text>
</comment>
<dbReference type="PIRSF" id="PIRSF004491">
    <property type="entry name" value="FAD_Synth"/>
    <property type="match status" value="1"/>
</dbReference>
<dbReference type="RefSeq" id="WP_263060731.1">
    <property type="nucleotide sequence ID" value="NZ_JAOUSE010000002.1"/>
</dbReference>
<protein>
    <recommendedName>
        <fullName evidence="14">Riboflavin biosynthesis protein</fullName>
    </recommendedName>
    <domain>
        <recommendedName>
            <fullName evidence="14">Riboflavin kinase</fullName>
            <ecNumber evidence="14">2.7.1.26</ecNumber>
        </recommendedName>
        <alternativeName>
            <fullName evidence="14">Flavokinase</fullName>
        </alternativeName>
    </domain>
    <domain>
        <recommendedName>
            <fullName evidence="14">FMN adenylyltransferase</fullName>
            <ecNumber evidence="14">2.7.7.2</ecNumber>
        </recommendedName>
        <alternativeName>
            <fullName evidence="14">FAD pyrophosphorylase</fullName>
        </alternativeName>
        <alternativeName>
            <fullName evidence="14">FAD synthase</fullName>
        </alternativeName>
    </domain>
</protein>
<dbReference type="NCBIfam" id="NF004160">
    <property type="entry name" value="PRK05627.1-3"/>
    <property type="match status" value="1"/>
</dbReference>
<evidence type="ECO:0000256" key="8">
    <source>
        <dbReference type="ARBA" id="ARBA00022777"/>
    </source>
</evidence>
<dbReference type="SUPFAM" id="SSF82114">
    <property type="entry name" value="Riboflavin kinase-like"/>
    <property type="match status" value="1"/>
</dbReference>
<keyword evidence="17" id="KW-1185">Reference proteome</keyword>
<dbReference type="InterPro" id="IPR015864">
    <property type="entry name" value="FAD_synthase"/>
</dbReference>
<dbReference type="EC" id="2.7.1.26" evidence="14"/>
<keyword evidence="10 14" id="KW-0067">ATP-binding</keyword>
<comment type="caution">
    <text evidence="16">The sequence shown here is derived from an EMBL/GenBank/DDBJ whole genome shotgun (WGS) entry which is preliminary data.</text>
</comment>
<evidence type="ECO:0000256" key="3">
    <source>
        <dbReference type="ARBA" id="ARBA00022630"/>
    </source>
</evidence>
<keyword evidence="6 14" id="KW-0548">Nucleotidyltransferase</keyword>
<dbReference type="SUPFAM" id="SSF52374">
    <property type="entry name" value="Nucleotidylyl transferase"/>
    <property type="match status" value="1"/>
</dbReference>
<dbReference type="Pfam" id="PF01687">
    <property type="entry name" value="Flavokinase"/>
    <property type="match status" value="1"/>
</dbReference>
<keyword evidence="3 14" id="KW-0285">Flavoprotein</keyword>
<dbReference type="Gene3D" id="2.40.30.30">
    <property type="entry name" value="Riboflavin kinase-like"/>
    <property type="match status" value="1"/>
</dbReference>
<sequence>MKVIRLEIPNKLTSKDLPPLSLAIGFFDGVHIGHQQVILTAKKIADENNWKSAVMTFDPSPKEVLSKHPENVKYITLLDEKIRRIEELGIDYLFIVPFTREFASFLPEDFIDNYIIQLNVKHLTAGFDYTYGKFGKGTMKTIEQHGKGHFKATTVEKVTKNNNKISSTIIRSLISEGNVEETKHYLGRYYTMEGYVIHGEKRGRKLGFPTANLQIDDRYIYPKNGVYVVRLYVNSTWVNGVASIGYNPTFNDEKTKRFVEVYLLDFDDDIYGQSVILEWRKYLRDELKFDSIEALIEQIKQDVQETRNYFNQVSS</sequence>
<comment type="catalytic activity">
    <reaction evidence="12 14">
        <text>riboflavin + ATP = FMN + ADP + H(+)</text>
        <dbReference type="Rhea" id="RHEA:14357"/>
        <dbReference type="ChEBI" id="CHEBI:15378"/>
        <dbReference type="ChEBI" id="CHEBI:30616"/>
        <dbReference type="ChEBI" id="CHEBI:57986"/>
        <dbReference type="ChEBI" id="CHEBI:58210"/>
        <dbReference type="ChEBI" id="CHEBI:456216"/>
        <dbReference type="EC" id="2.7.1.26"/>
    </reaction>
</comment>
<keyword evidence="5 14" id="KW-0808">Transferase</keyword>
<dbReference type="InterPro" id="IPR023465">
    <property type="entry name" value="Riboflavin_kinase_dom_sf"/>
</dbReference>
<dbReference type="InterPro" id="IPR015865">
    <property type="entry name" value="Riboflavin_kinase_bac/euk"/>
</dbReference>
<dbReference type="EMBL" id="JAOUSE010000002">
    <property type="protein sequence ID" value="MCU9593047.1"/>
    <property type="molecule type" value="Genomic_DNA"/>
</dbReference>
<comment type="similarity">
    <text evidence="14">Belongs to the ribF family.</text>
</comment>
<reference evidence="16 17" key="1">
    <citation type="submission" date="2022-10" db="EMBL/GenBank/DDBJ databases">
        <title>Description of Fervidibacillus gen. nov. in the family Fervidibacillaceae fam. nov. with two species, Fervidibacillus albus sp. nov., and Fervidibacillus halotolerans sp. nov., isolated from tidal flat sediments.</title>
        <authorList>
            <person name="Kwon K.K."/>
            <person name="Yang S.-H."/>
        </authorList>
    </citation>
    <scope>NUCLEOTIDE SEQUENCE [LARGE SCALE GENOMIC DNA]</scope>
    <source>
        <strain evidence="16 17">DSM 23332</strain>
    </source>
</reference>
<evidence type="ECO:0000313" key="16">
    <source>
        <dbReference type="EMBL" id="MCU9593047.1"/>
    </source>
</evidence>
<comment type="pathway">
    <text evidence="2 14">Cofactor biosynthesis; FMN biosynthesis; FMN from riboflavin (ATP route): step 1/1.</text>
</comment>
<evidence type="ECO:0000256" key="14">
    <source>
        <dbReference type="PIRNR" id="PIRNR004491"/>
    </source>
</evidence>
<gene>
    <name evidence="16" type="ORF">OEV82_01085</name>
</gene>
<evidence type="ECO:0000256" key="9">
    <source>
        <dbReference type="ARBA" id="ARBA00022827"/>
    </source>
</evidence>
<dbReference type="CDD" id="cd02064">
    <property type="entry name" value="FAD_synthetase_N"/>
    <property type="match status" value="1"/>
</dbReference>
<dbReference type="InterPro" id="IPR014729">
    <property type="entry name" value="Rossmann-like_a/b/a_fold"/>
</dbReference>
<accession>A0ABT2WBJ2</accession>
<dbReference type="InterPro" id="IPR002606">
    <property type="entry name" value="Riboflavin_kinase_bac"/>
</dbReference>
<dbReference type="GO" id="GO:0008531">
    <property type="term" value="F:riboflavin kinase activity"/>
    <property type="evidence" value="ECO:0007669"/>
    <property type="project" value="UniProtKB-EC"/>
</dbReference>
<dbReference type="Gene3D" id="3.40.50.620">
    <property type="entry name" value="HUPs"/>
    <property type="match status" value="1"/>
</dbReference>
<dbReference type="NCBIfam" id="NF004162">
    <property type="entry name" value="PRK05627.1-5"/>
    <property type="match status" value="1"/>
</dbReference>
<evidence type="ECO:0000256" key="10">
    <source>
        <dbReference type="ARBA" id="ARBA00022840"/>
    </source>
</evidence>
<dbReference type="SMART" id="SM00904">
    <property type="entry name" value="Flavokinase"/>
    <property type="match status" value="1"/>
</dbReference>
<feature type="domain" description="Riboflavin kinase" evidence="15">
    <location>
        <begin position="185"/>
        <end position="311"/>
    </location>
</feature>
<keyword evidence="11" id="KW-0511">Multifunctional enzyme</keyword>
<comment type="catalytic activity">
    <reaction evidence="13 14">
        <text>FMN + ATP + H(+) = FAD + diphosphate</text>
        <dbReference type="Rhea" id="RHEA:17237"/>
        <dbReference type="ChEBI" id="CHEBI:15378"/>
        <dbReference type="ChEBI" id="CHEBI:30616"/>
        <dbReference type="ChEBI" id="CHEBI:33019"/>
        <dbReference type="ChEBI" id="CHEBI:57692"/>
        <dbReference type="ChEBI" id="CHEBI:58210"/>
        <dbReference type="EC" id="2.7.7.2"/>
    </reaction>
</comment>
<dbReference type="EC" id="2.7.7.2" evidence="14"/>
<dbReference type="Proteomes" id="UP001208656">
    <property type="component" value="Unassembled WGS sequence"/>
</dbReference>
<evidence type="ECO:0000256" key="7">
    <source>
        <dbReference type="ARBA" id="ARBA00022741"/>
    </source>
</evidence>
<evidence type="ECO:0000313" key="17">
    <source>
        <dbReference type="Proteomes" id="UP001208656"/>
    </source>
</evidence>
<dbReference type="Pfam" id="PF06574">
    <property type="entry name" value="FAD_syn"/>
    <property type="match status" value="1"/>
</dbReference>
<dbReference type="GO" id="GO:0003919">
    <property type="term" value="F:FMN adenylyltransferase activity"/>
    <property type="evidence" value="ECO:0007669"/>
    <property type="project" value="UniProtKB-EC"/>
</dbReference>
<evidence type="ECO:0000256" key="13">
    <source>
        <dbReference type="ARBA" id="ARBA00049494"/>
    </source>
</evidence>
<keyword evidence="9 14" id="KW-0274">FAD</keyword>
<evidence type="ECO:0000256" key="6">
    <source>
        <dbReference type="ARBA" id="ARBA00022695"/>
    </source>
</evidence>
<evidence type="ECO:0000256" key="2">
    <source>
        <dbReference type="ARBA" id="ARBA00005201"/>
    </source>
</evidence>